<evidence type="ECO:0000256" key="1">
    <source>
        <dbReference type="SAM" id="SignalP"/>
    </source>
</evidence>
<feature type="chain" id="PRO_5019320062" evidence="1">
    <location>
        <begin position="19"/>
        <end position="216"/>
    </location>
</feature>
<name>A0A445CET3_ARAHY</name>
<evidence type="ECO:0000313" key="3">
    <source>
        <dbReference type="Proteomes" id="UP000289738"/>
    </source>
</evidence>
<accession>A0A445CET3</accession>
<protein>
    <submittedName>
        <fullName evidence="2">Uncharacterized protein</fullName>
    </submittedName>
</protein>
<dbReference type="EMBL" id="SDMP01000007">
    <property type="protein sequence ID" value="RYR49435.1"/>
    <property type="molecule type" value="Genomic_DNA"/>
</dbReference>
<dbReference type="Proteomes" id="UP000289738">
    <property type="component" value="Chromosome A07"/>
</dbReference>
<reference evidence="2 3" key="1">
    <citation type="submission" date="2019-01" db="EMBL/GenBank/DDBJ databases">
        <title>Sequencing of cultivated peanut Arachis hypogaea provides insights into genome evolution and oil improvement.</title>
        <authorList>
            <person name="Chen X."/>
        </authorList>
    </citation>
    <scope>NUCLEOTIDE SEQUENCE [LARGE SCALE GENOMIC DNA]</scope>
    <source>
        <strain evidence="3">cv. Fuhuasheng</strain>
        <tissue evidence="2">Leaves</tissue>
    </source>
</reference>
<proteinExistence type="predicted"/>
<organism evidence="2 3">
    <name type="scientific">Arachis hypogaea</name>
    <name type="common">Peanut</name>
    <dbReference type="NCBI Taxonomy" id="3818"/>
    <lineage>
        <taxon>Eukaryota</taxon>
        <taxon>Viridiplantae</taxon>
        <taxon>Streptophyta</taxon>
        <taxon>Embryophyta</taxon>
        <taxon>Tracheophyta</taxon>
        <taxon>Spermatophyta</taxon>
        <taxon>Magnoliopsida</taxon>
        <taxon>eudicotyledons</taxon>
        <taxon>Gunneridae</taxon>
        <taxon>Pentapetalae</taxon>
        <taxon>rosids</taxon>
        <taxon>fabids</taxon>
        <taxon>Fabales</taxon>
        <taxon>Fabaceae</taxon>
        <taxon>Papilionoideae</taxon>
        <taxon>50 kb inversion clade</taxon>
        <taxon>dalbergioids sensu lato</taxon>
        <taxon>Dalbergieae</taxon>
        <taxon>Pterocarpus clade</taxon>
        <taxon>Arachis</taxon>
    </lineage>
</organism>
<keyword evidence="3" id="KW-1185">Reference proteome</keyword>
<comment type="caution">
    <text evidence="2">The sequence shown here is derived from an EMBL/GenBank/DDBJ whole genome shotgun (WGS) entry which is preliminary data.</text>
</comment>
<feature type="signal peptide" evidence="1">
    <location>
        <begin position="1"/>
        <end position="18"/>
    </location>
</feature>
<gene>
    <name evidence="2" type="ORF">Ahy_A07g035931</name>
</gene>
<sequence>MFFQLTVTFSLFITIFRLQQLRVSNQINYFKKRARRIIFAIQKGREFPNLNVTTMTIIYACICTKISLDTHLNRPFSHAAAASAVAKQVTSKEKIENRRYSLRKESVNFNAEKLEPVEDNFSKEIKHDDLHLQETMANENERTSLGSNVNQEQAREDTSCNAAQLNSAMFSFDLINSLFILFHAALGPTNSEQVNAKKNIEKKRYILLYEVRSPCF</sequence>
<evidence type="ECO:0000313" key="2">
    <source>
        <dbReference type="EMBL" id="RYR49435.1"/>
    </source>
</evidence>
<dbReference type="AlphaFoldDB" id="A0A445CET3"/>
<keyword evidence="1" id="KW-0732">Signal</keyword>